<gene>
    <name evidence="1" type="ORF">X975_13304</name>
</gene>
<sequence length="65" mass="7745">MHLLFGIKIFFSYNYESSFPLPFMPIIFVISSSMYNQKSSTKQEKSSSKHKMWYFMESTSYQGHN</sequence>
<dbReference type="EMBL" id="KK117413">
    <property type="protein sequence ID" value="KFM70407.1"/>
    <property type="molecule type" value="Genomic_DNA"/>
</dbReference>
<reference evidence="1 2" key="1">
    <citation type="submission" date="2013-11" db="EMBL/GenBank/DDBJ databases">
        <title>Genome sequencing of Stegodyphus mimosarum.</title>
        <authorList>
            <person name="Bechsgaard J."/>
        </authorList>
    </citation>
    <scope>NUCLEOTIDE SEQUENCE [LARGE SCALE GENOMIC DNA]</scope>
</reference>
<dbReference type="Proteomes" id="UP000054359">
    <property type="component" value="Unassembled WGS sequence"/>
</dbReference>
<protein>
    <submittedName>
        <fullName evidence="1">Uncharacterized protein</fullName>
    </submittedName>
</protein>
<evidence type="ECO:0000313" key="2">
    <source>
        <dbReference type="Proteomes" id="UP000054359"/>
    </source>
</evidence>
<organism evidence="1 2">
    <name type="scientific">Stegodyphus mimosarum</name>
    <name type="common">African social velvet spider</name>
    <dbReference type="NCBI Taxonomy" id="407821"/>
    <lineage>
        <taxon>Eukaryota</taxon>
        <taxon>Metazoa</taxon>
        <taxon>Ecdysozoa</taxon>
        <taxon>Arthropoda</taxon>
        <taxon>Chelicerata</taxon>
        <taxon>Arachnida</taxon>
        <taxon>Araneae</taxon>
        <taxon>Araneomorphae</taxon>
        <taxon>Entelegynae</taxon>
        <taxon>Eresoidea</taxon>
        <taxon>Eresidae</taxon>
        <taxon>Stegodyphus</taxon>
    </lineage>
</organism>
<dbReference type="AlphaFoldDB" id="A0A087TZ68"/>
<proteinExistence type="predicted"/>
<name>A0A087TZ68_STEMI</name>
<feature type="non-terminal residue" evidence="1">
    <location>
        <position position="65"/>
    </location>
</feature>
<accession>A0A087TZ68</accession>
<evidence type="ECO:0000313" key="1">
    <source>
        <dbReference type="EMBL" id="KFM70407.1"/>
    </source>
</evidence>
<keyword evidence="2" id="KW-1185">Reference proteome</keyword>